<accession>A0AAP2RFU1</accession>
<evidence type="ECO:0000256" key="2">
    <source>
        <dbReference type="ARBA" id="ARBA00022448"/>
    </source>
</evidence>
<evidence type="ECO:0000256" key="6">
    <source>
        <dbReference type="ARBA" id="ARBA00023136"/>
    </source>
</evidence>
<feature type="transmembrane region" description="Helical" evidence="7">
    <location>
        <begin position="37"/>
        <end position="53"/>
    </location>
</feature>
<feature type="transmembrane region" description="Helical" evidence="7">
    <location>
        <begin position="195"/>
        <end position="213"/>
    </location>
</feature>
<evidence type="ECO:0000313" key="8">
    <source>
        <dbReference type="EMBL" id="MCD1295805.1"/>
    </source>
</evidence>
<feature type="transmembrane region" description="Helical" evidence="7">
    <location>
        <begin position="157"/>
        <end position="175"/>
    </location>
</feature>
<feature type="transmembrane region" description="Helical" evidence="7">
    <location>
        <begin position="124"/>
        <end position="145"/>
    </location>
</feature>
<organism evidence="8 9">
    <name type="scientific">Methanooceanicella nereidis</name>
    <dbReference type="NCBI Taxonomy" id="2052831"/>
    <lineage>
        <taxon>Archaea</taxon>
        <taxon>Methanobacteriati</taxon>
        <taxon>Methanobacteriota</taxon>
        <taxon>Stenosarchaea group</taxon>
        <taxon>Methanomicrobia</taxon>
        <taxon>Methanocellales</taxon>
        <taxon>Methanocellaceae</taxon>
        <taxon>Methanooceanicella</taxon>
    </lineage>
</organism>
<reference evidence="8 9" key="1">
    <citation type="submission" date="2017-11" db="EMBL/GenBank/DDBJ databases">
        <title>Isolation and Characterization of Family Methanocellaceae Species from Potential Methane Hydrate Area Offshore Southwestern Taiwan.</title>
        <authorList>
            <person name="Zhang W.-L."/>
            <person name="Chen W.-C."/>
            <person name="Lai M.-C."/>
            <person name="Chen S.-C."/>
        </authorList>
    </citation>
    <scope>NUCLEOTIDE SEQUENCE [LARGE SCALE GENOMIC DNA]</scope>
    <source>
        <strain evidence="8 9">CWC-04</strain>
    </source>
</reference>
<dbReference type="PANTHER" id="PTHR36838">
    <property type="entry name" value="AUXIN EFFLUX CARRIER FAMILY PROTEIN"/>
    <property type="match status" value="1"/>
</dbReference>
<keyword evidence="5 7" id="KW-1133">Transmembrane helix</keyword>
<dbReference type="InterPro" id="IPR004776">
    <property type="entry name" value="Mem_transp_PIN-like"/>
</dbReference>
<evidence type="ECO:0000256" key="4">
    <source>
        <dbReference type="ARBA" id="ARBA00022692"/>
    </source>
</evidence>
<feature type="transmembrane region" description="Helical" evidence="7">
    <location>
        <begin position="92"/>
        <end position="112"/>
    </location>
</feature>
<keyword evidence="3" id="KW-1003">Cell membrane</keyword>
<evidence type="ECO:0000256" key="1">
    <source>
        <dbReference type="ARBA" id="ARBA00004141"/>
    </source>
</evidence>
<dbReference type="EMBL" id="PGCK01000011">
    <property type="protein sequence ID" value="MCD1295805.1"/>
    <property type="molecule type" value="Genomic_DNA"/>
</dbReference>
<dbReference type="GO" id="GO:0016020">
    <property type="term" value="C:membrane"/>
    <property type="evidence" value="ECO:0007669"/>
    <property type="project" value="UniProtKB-SubCell"/>
</dbReference>
<dbReference type="Pfam" id="PF03547">
    <property type="entry name" value="Mem_trans"/>
    <property type="match status" value="2"/>
</dbReference>
<gene>
    <name evidence="8" type="ORF">CUJ83_12440</name>
</gene>
<dbReference type="GO" id="GO:0055085">
    <property type="term" value="P:transmembrane transport"/>
    <property type="evidence" value="ECO:0007669"/>
    <property type="project" value="InterPro"/>
</dbReference>
<dbReference type="Proteomes" id="UP001320159">
    <property type="component" value="Unassembled WGS sequence"/>
</dbReference>
<dbReference type="AlphaFoldDB" id="A0AAP2RFU1"/>
<keyword evidence="4 7" id="KW-0812">Transmembrane</keyword>
<dbReference type="PANTHER" id="PTHR36838:SF3">
    <property type="entry name" value="TRANSPORTER AUXIN EFFLUX CARRIER EC FAMILY"/>
    <property type="match status" value="1"/>
</dbReference>
<comment type="caution">
    <text evidence="8">The sequence shown here is derived from an EMBL/GenBank/DDBJ whole genome shotgun (WGS) entry which is preliminary data.</text>
</comment>
<keyword evidence="6 7" id="KW-0472">Membrane</keyword>
<sequence>MNILDVILPIFGMIIAGWLLKQTGILKDRVLKIINDYVYYVGITVITFVSLHNTSKDLLFYPDLYILNTVPLIIIMLIAYAVAKHWALEKRLFPVFIICAFYGNTGYIGFPLNIMVQGYDSLDLTAFISTIHTLIVMTIGVHILKKYSDDDAKNFKFYKLPVLWAAVLGLLLSWVEIPDLLMLPISLISQSVSPLALLATGAMVGCAGCRIQLKEIGVLSVIKLLLMPAIVLIMATMMGVSGTVYKTSLLEAATPVAVTNTILAAQFKHDYEFASNAVVISTGLFAISLALLLFII</sequence>
<evidence type="ECO:0000313" key="9">
    <source>
        <dbReference type="Proteomes" id="UP001320159"/>
    </source>
</evidence>
<keyword evidence="9" id="KW-1185">Reference proteome</keyword>
<evidence type="ECO:0000256" key="5">
    <source>
        <dbReference type="ARBA" id="ARBA00022989"/>
    </source>
</evidence>
<proteinExistence type="predicted"/>
<name>A0AAP2RFU1_9EURY</name>
<comment type="subcellular location">
    <subcellularLocation>
        <location evidence="1">Membrane</location>
        <topology evidence="1">Multi-pass membrane protein</topology>
    </subcellularLocation>
</comment>
<keyword evidence="2" id="KW-0813">Transport</keyword>
<feature type="transmembrane region" description="Helical" evidence="7">
    <location>
        <begin position="6"/>
        <end position="25"/>
    </location>
</feature>
<dbReference type="RefSeq" id="WP_230742661.1">
    <property type="nucleotide sequence ID" value="NZ_PGCK01000011.1"/>
</dbReference>
<feature type="transmembrane region" description="Helical" evidence="7">
    <location>
        <begin position="65"/>
        <end position="83"/>
    </location>
</feature>
<evidence type="ECO:0000256" key="7">
    <source>
        <dbReference type="SAM" id="Phobius"/>
    </source>
</evidence>
<evidence type="ECO:0000256" key="3">
    <source>
        <dbReference type="ARBA" id="ARBA00022475"/>
    </source>
</evidence>
<feature type="transmembrane region" description="Helical" evidence="7">
    <location>
        <begin position="273"/>
        <end position="295"/>
    </location>
</feature>
<protein>
    <submittedName>
        <fullName evidence="8">Permease</fullName>
    </submittedName>
</protein>
<feature type="transmembrane region" description="Helical" evidence="7">
    <location>
        <begin position="225"/>
        <end position="245"/>
    </location>
</feature>